<sequence length="265" mass="26774">MKFLTLTSLVTGALAGVIFDRDLPTIQGVLTTVGTNLVGLDTAVKAFTGDPTNVLTASNTLIQALKDGKAKVDPTGQLSLTDALGLQAPVKDLQAKGDALLADLKAKKDAIAQNGLCEATFLQASSINTASQALIDTVISKVPEAAQDIAKSLAAGLVADLKAAQDAFSPANCKDTGTPPPTSSAPGTSPPATTTPPVTTPPNTSTPPTTTTPPPGSDTCPAAQTVTVTAIDTKDCTPTPTCTTKAPVTVTTTKKACPTKANLPW</sequence>
<dbReference type="Proteomes" id="UP000078397">
    <property type="component" value="Unassembled WGS sequence"/>
</dbReference>
<name>A0A179F982_METCM</name>
<feature type="compositionally biased region" description="Low complexity" evidence="1">
    <location>
        <begin position="184"/>
        <end position="209"/>
    </location>
</feature>
<accession>A0A179F982</accession>
<evidence type="ECO:0000256" key="2">
    <source>
        <dbReference type="SAM" id="SignalP"/>
    </source>
</evidence>
<dbReference type="GeneID" id="28851995"/>
<dbReference type="Gene3D" id="1.20.1280.140">
    <property type="match status" value="1"/>
</dbReference>
<dbReference type="PANTHER" id="PTHR38123">
    <property type="entry name" value="CELL WALL SERINE-THREONINE-RICH GALACTOMANNOPROTEIN MP1 (AFU_ORTHOLOGUE AFUA_4G03240)"/>
    <property type="match status" value="1"/>
</dbReference>
<dbReference type="KEGG" id="pchm:VFPPC_09470"/>
<comment type="caution">
    <text evidence="3">The sequence shown here is derived from an EMBL/GenBank/DDBJ whole genome shotgun (WGS) entry which is preliminary data.</text>
</comment>
<dbReference type="PANTHER" id="PTHR38123:SF6">
    <property type="entry name" value="CELL WALL SERINE-THREONINE-RICH GALACTOMANNOPROTEIN MP1 (AFU_ORTHOLOGUE AFUA_4G03240)"/>
    <property type="match status" value="1"/>
</dbReference>
<dbReference type="GO" id="GO:0005576">
    <property type="term" value="C:extracellular region"/>
    <property type="evidence" value="ECO:0007669"/>
    <property type="project" value="TreeGrafter"/>
</dbReference>
<reference evidence="3 4" key="1">
    <citation type="journal article" date="2016" name="PLoS Pathog.">
        <title>Biosynthesis of antibiotic leucinostatins in bio-control fungus Purpureocillium lilacinum and their inhibition on phytophthora revealed by genome mining.</title>
        <authorList>
            <person name="Wang G."/>
            <person name="Liu Z."/>
            <person name="Lin R."/>
            <person name="Li E."/>
            <person name="Mao Z."/>
            <person name="Ling J."/>
            <person name="Yang Y."/>
            <person name="Yin W.B."/>
            <person name="Xie B."/>
        </authorList>
    </citation>
    <scope>NUCLEOTIDE SEQUENCE [LARGE SCALE GENOMIC DNA]</scope>
    <source>
        <strain evidence="3">170</strain>
    </source>
</reference>
<dbReference type="Pfam" id="PF12296">
    <property type="entry name" value="HsbA"/>
    <property type="match status" value="1"/>
</dbReference>
<keyword evidence="4" id="KW-1185">Reference proteome</keyword>
<dbReference type="AlphaFoldDB" id="A0A179F982"/>
<dbReference type="RefSeq" id="XP_018139367.1">
    <property type="nucleotide sequence ID" value="XM_018288001.1"/>
</dbReference>
<dbReference type="EMBL" id="LSBJ02000007">
    <property type="protein sequence ID" value="OAQ61663.1"/>
    <property type="molecule type" value="Genomic_DNA"/>
</dbReference>
<gene>
    <name evidence="3" type="ORF">VFPPC_09470</name>
</gene>
<evidence type="ECO:0000313" key="3">
    <source>
        <dbReference type="EMBL" id="OAQ61663.1"/>
    </source>
</evidence>
<feature type="signal peptide" evidence="2">
    <location>
        <begin position="1"/>
        <end position="15"/>
    </location>
</feature>
<feature type="chain" id="PRO_5012091092" evidence="2">
    <location>
        <begin position="16"/>
        <end position="265"/>
    </location>
</feature>
<dbReference type="InterPro" id="IPR021054">
    <property type="entry name" value="Cell_wall_mannoprotein_1"/>
</dbReference>
<dbReference type="STRING" id="1380566.A0A179F982"/>
<evidence type="ECO:0000313" key="4">
    <source>
        <dbReference type="Proteomes" id="UP000078397"/>
    </source>
</evidence>
<dbReference type="OrthoDB" id="2422134at2759"/>
<protein>
    <submittedName>
        <fullName evidence="3">Cell wall galactomannoprotein Mp2/allergen F17-like protein</fullName>
    </submittedName>
</protein>
<evidence type="ECO:0000256" key="1">
    <source>
        <dbReference type="SAM" id="MobiDB-lite"/>
    </source>
</evidence>
<feature type="region of interest" description="Disordered" evidence="1">
    <location>
        <begin position="170"/>
        <end position="222"/>
    </location>
</feature>
<proteinExistence type="predicted"/>
<keyword evidence="2" id="KW-0732">Signal</keyword>
<organism evidence="3 4">
    <name type="scientific">Pochonia chlamydosporia 170</name>
    <dbReference type="NCBI Taxonomy" id="1380566"/>
    <lineage>
        <taxon>Eukaryota</taxon>
        <taxon>Fungi</taxon>
        <taxon>Dikarya</taxon>
        <taxon>Ascomycota</taxon>
        <taxon>Pezizomycotina</taxon>
        <taxon>Sordariomycetes</taxon>
        <taxon>Hypocreomycetidae</taxon>
        <taxon>Hypocreales</taxon>
        <taxon>Clavicipitaceae</taxon>
        <taxon>Pochonia</taxon>
    </lineage>
</organism>